<dbReference type="OMA" id="MWVSECS"/>
<feature type="transmembrane region" description="Helical" evidence="8">
    <location>
        <begin position="338"/>
        <end position="356"/>
    </location>
</feature>
<protein>
    <recommendedName>
        <fullName evidence="9">Major facilitator superfamily (MFS) profile domain-containing protein</fullName>
    </recommendedName>
</protein>
<comment type="subcellular location">
    <subcellularLocation>
        <location evidence="1">Membrane</location>
        <topology evidence="1">Multi-pass membrane protein</topology>
    </subcellularLocation>
</comment>
<reference evidence="10 11" key="1">
    <citation type="journal article" date="2012" name="PLoS Pathog.">
        <title>Diverse lifestyles and strategies of plant pathogenesis encoded in the genomes of eighteen Dothideomycetes fungi.</title>
        <authorList>
            <person name="Ohm R.A."/>
            <person name="Feau N."/>
            <person name="Henrissat B."/>
            <person name="Schoch C.L."/>
            <person name="Horwitz B.A."/>
            <person name="Barry K.W."/>
            <person name="Condon B.J."/>
            <person name="Copeland A.C."/>
            <person name="Dhillon B."/>
            <person name="Glaser F."/>
            <person name="Hesse C.N."/>
            <person name="Kosti I."/>
            <person name="LaButti K."/>
            <person name="Lindquist E.A."/>
            <person name="Lucas S."/>
            <person name="Salamov A.A."/>
            <person name="Bradshaw R.E."/>
            <person name="Ciuffetti L."/>
            <person name="Hamelin R.C."/>
            <person name="Kema G.H.J."/>
            <person name="Lawrence C."/>
            <person name="Scott J.A."/>
            <person name="Spatafora J.W."/>
            <person name="Turgeon B.G."/>
            <person name="de Wit P.J.G.M."/>
            <person name="Zhong S."/>
            <person name="Goodwin S.B."/>
            <person name="Grigoriev I.V."/>
        </authorList>
    </citation>
    <scope>NUCLEOTIDE SEQUENCE [LARGE SCALE GENOMIC DNA]</scope>
    <source>
        <strain evidence="11">C5 / ATCC 48332 / race O</strain>
    </source>
</reference>
<evidence type="ECO:0000256" key="3">
    <source>
        <dbReference type="ARBA" id="ARBA00022448"/>
    </source>
</evidence>
<reference evidence="11" key="2">
    <citation type="journal article" date="2013" name="PLoS Genet.">
        <title>Comparative genome structure, secondary metabolite, and effector coding capacity across Cochliobolus pathogens.</title>
        <authorList>
            <person name="Condon B.J."/>
            <person name="Leng Y."/>
            <person name="Wu D."/>
            <person name="Bushley K.E."/>
            <person name="Ohm R.A."/>
            <person name="Otillar R."/>
            <person name="Martin J."/>
            <person name="Schackwitz W."/>
            <person name="Grimwood J."/>
            <person name="MohdZainudin N."/>
            <person name="Xue C."/>
            <person name="Wang R."/>
            <person name="Manning V.A."/>
            <person name="Dhillon B."/>
            <person name="Tu Z.J."/>
            <person name="Steffenson B.J."/>
            <person name="Salamov A."/>
            <person name="Sun H."/>
            <person name="Lowry S."/>
            <person name="LaButti K."/>
            <person name="Han J."/>
            <person name="Copeland A."/>
            <person name="Lindquist E."/>
            <person name="Barry K."/>
            <person name="Schmutz J."/>
            <person name="Baker S.E."/>
            <person name="Ciuffetti L.M."/>
            <person name="Grigoriev I.V."/>
            <person name="Zhong S."/>
            <person name="Turgeon B.G."/>
        </authorList>
    </citation>
    <scope>NUCLEOTIDE SEQUENCE [LARGE SCALE GENOMIC DNA]</scope>
    <source>
        <strain evidence="11">C5 / ATCC 48332 / race O</strain>
    </source>
</reference>
<gene>
    <name evidence="10" type="ORF">COCHEDRAFT_1185033</name>
</gene>
<dbReference type="AlphaFoldDB" id="M2UID0"/>
<dbReference type="InterPro" id="IPR036259">
    <property type="entry name" value="MFS_trans_sf"/>
</dbReference>
<feature type="transmembrane region" description="Helical" evidence="8">
    <location>
        <begin position="272"/>
        <end position="290"/>
    </location>
</feature>
<name>M2UID0_COCH5</name>
<accession>M2UID0</accession>
<keyword evidence="5 8" id="KW-1133">Transmembrane helix</keyword>
<keyword evidence="4 8" id="KW-0812">Transmembrane</keyword>
<keyword evidence="6 8" id="KW-0472">Membrane</keyword>
<dbReference type="PROSITE" id="PS00216">
    <property type="entry name" value="SUGAR_TRANSPORT_1"/>
    <property type="match status" value="1"/>
</dbReference>
<evidence type="ECO:0000256" key="8">
    <source>
        <dbReference type="SAM" id="Phobius"/>
    </source>
</evidence>
<dbReference type="HOGENOM" id="CLU_001265_30_3_1"/>
<evidence type="ECO:0000313" key="10">
    <source>
        <dbReference type="EMBL" id="EMD87702.1"/>
    </source>
</evidence>
<dbReference type="InterPro" id="IPR003663">
    <property type="entry name" value="Sugar/inositol_transpt"/>
</dbReference>
<dbReference type="PRINTS" id="PR00171">
    <property type="entry name" value="SUGRTRNSPORT"/>
</dbReference>
<organism evidence="10 11">
    <name type="scientific">Cochliobolus heterostrophus (strain C5 / ATCC 48332 / race O)</name>
    <name type="common">Southern corn leaf blight fungus</name>
    <name type="synonym">Bipolaris maydis</name>
    <dbReference type="NCBI Taxonomy" id="701091"/>
    <lineage>
        <taxon>Eukaryota</taxon>
        <taxon>Fungi</taxon>
        <taxon>Dikarya</taxon>
        <taxon>Ascomycota</taxon>
        <taxon>Pezizomycotina</taxon>
        <taxon>Dothideomycetes</taxon>
        <taxon>Pleosporomycetidae</taxon>
        <taxon>Pleosporales</taxon>
        <taxon>Pleosporineae</taxon>
        <taxon>Pleosporaceae</taxon>
        <taxon>Bipolaris</taxon>
    </lineage>
</organism>
<dbReference type="NCBIfam" id="TIGR00879">
    <property type="entry name" value="SP"/>
    <property type="match status" value="1"/>
</dbReference>
<feature type="transmembrane region" description="Helical" evidence="8">
    <location>
        <begin position="433"/>
        <end position="454"/>
    </location>
</feature>
<evidence type="ECO:0000256" key="4">
    <source>
        <dbReference type="ARBA" id="ARBA00022692"/>
    </source>
</evidence>
<feature type="domain" description="Major facilitator superfamily (MFS) profile" evidence="9">
    <location>
        <begin position="15"/>
        <end position="458"/>
    </location>
</feature>
<dbReference type="EMBL" id="KB445582">
    <property type="protein sequence ID" value="EMD87702.1"/>
    <property type="molecule type" value="Genomic_DNA"/>
</dbReference>
<evidence type="ECO:0000259" key="9">
    <source>
        <dbReference type="PROSITE" id="PS50850"/>
    </source>
</evidence>
<feature type="transmembrane region" description="Helical" evidence="8">
    <location>
        <begin position="94"/>
        <end position="112"/>
    </location>
</feature>
<keyword evidence="11" id="KW-1185">Reference proteome</keyword>
<dbReference type="InterPro" id="IPR050360">
    <property type="entry name" value="MFS_Sugar_Transporters"/>
</dbReference>
<dbReference type="InterPro" id="IPR020846">
    <property type="entry name" value="MFS_dom"/>
</dbReference>
<proteinExistence type="inferred from homology"/>
<dbReference type="GO" id="GO:0005351">
    <property type="term" value="F:carbohydrate:proton symporter activity"/>
    <property type="evidence" value="ECO:0007669"/>
    <property type="project" value="TreeGrafter"/>
</dbReference>
<dbReference type="GO" id="GO:0016020">
    <property type="term" value="C:membrane"/>
    <property type="evidence" value="ECO:0007669"/>
    <property type="project" value="UniProtKB-SubCell"/>
</dbReference>
<dbReference type="PANTHER" id="PTHR48022">
    <property type="entry name" value="PLASTIDIC GLUCOSE TRANSPORTER 4"/>
    <property type="match status" value="1"/>
</dbReference>
<dbReference type="PANTHER" id="PTHR48022:SF68">
    <property type="entry name" value="MAJOR FACILITATOR SUPERFAMILY (MFS) PROFILE DOMAIN-CONTAINING PROTEIN-RELATED"/>
    <property type="match status" value="1"/>
</dbReference>
<dbReference type="Gene3D" id="1.20.1250.20">
    <property type="entry name" value="MFS general substrate transporter like domains"/>
    <property type="match status" value="1"/>
</dbReference>
<evidence type="ECO:0000256" key="7">
    <source>
        <dbReference type="RuleBase" id="RU003346"/>
    </source>
</evidence>
<sequence>MAGIKLQGPRLHLLVAAVGALAFLLQGYDQAVINGLLSLRTWEKTFPQINTTNNKSIERSLVQGTAVAIYEVGCALGALSCFFIGDILGRRKTIFGASCFVLVGVTIQASSFSLGQLIAARIITGLGVGAFTATVPMWVTECSNAHSRGKMVMLEGMFAIGGVALAVWLDFGFFFLKNNSANWRFPIAFQAVFALGVASLIFMLPESPRWYIKNENYEAALKSLSRLNGLPEDSTLLQQEVEVIRDSITQEHVGASSNPFARTPNRHLSRTLIAICINMLAQMTGVNIITFYSNEIFQQILGYSGTTSRVISGCLQIWQFCMAALAVLLIDRLGRRKLLLIGAAGMAISQAGQAALTKYSHTSKSIAGATLLFDFSALAFFPIGLFLIPFMYSAEIAPLRIRHKITAMSAATNWLFNFLIAEVTPVGFRKIGWKYYLCYMCTSTLCFVFVYFFCPETKNRGLEDIDEFFLRSDNALQVVRIARELPPDAGMSSVIESKVDKAEHVEEARRRSIPSTN</sequence>
<feature type="transmembrane region" description="Helical" evidence="8">
    <location>
        <begin position="368"/>
        <end position="392"/>
    </location>
</feature>
<evidence type="ECO:0000256" key="2">
    <source>
        <dbReference type="ARBA" id="ARBA00010992"/>
    </source>
</evidence>
<dbReference type="Proteomes" id="UP000016936">
    <property type="component" value="Unassembled WGS sequence"/>
</dbReference>
<dbReference type="FunFam" id="1.20.1250.20:FF:000090">
    <property type="entry name" value="MFS sugar transporter, putative"/>
    <property type="match status" value="1"/>
</dbReference>
<feature type="transmembrane region" description="Helical" evidence="8">
    <location>
        <begin position="151"/>
        <end position="175"/>
    </location>
</feature>
<comment type="similarity">
    <text evidence="2 7">Belongs to the major facilitator superfamily. Sugar transporter (TC 2.A.1.1) family.</text>
</comment>
<evidence type="ECO:0000256" key="1">
    <source>
        <dbReference type="ARBA" id="ARBA00004141"/>
    </source>
</evidence>
<feature type="transmembrane region" description="Helical" evidence="8">
    <location>
        <begin position="67"/>
        <end position="87"/>
    </location>
</feature>
<dbReference type="SUPFAM" id="SSF103473">
    <property type="entry name" value="MFS general substrate transporter"/>
    <property type="match status" value="1"/>
</dbReference>
<feature type="transmembrane region" description="Helical" evidence="8">
    <location>
        <begin position="118"/>
        <end position="139"/>
    </location>
</feature>
<dbReference type="PROSITE" id="PS50850">
    <property type="entry name" value="MFS"/>
    <property type="match status" value="1"/>
</dbReference>
<dbReference type="eggNOG" id="KOG0254">
    <property type="taxonomic scope" value="Eukaryota"/>
</dbReference>
<keyword evidence="3 7" id="KW-0813">Transport</keyword>
<feature type="transmembrane region" description="Helical" evidence="8">
    <location>
        <begin position="187"/>
        <end position="204"/>
    </location>
</feature>
<feature type="transmembrane region" description="Helical" evidence="8">
    <location>
        <begin position="404"/>
        <end position="421"/>
    </location>
</feature>
<feature type="transmembrane region" description="Helical" evidence="8">
    <location>
        <begin position="310"/>
        <end position="331"/>
    </location>
</feature>
<evidence type="ECO:0000256" key="5">
    <source>
        <dbReference type="ARBA" id="ARBA00022989"/>
    </source>
</evidence>
<dbReference type="InterPro" id="IPR005829">
    <property type="entry name" value="Sugar_transporter_CS"/>
</dbReference>
<dbReference type="InterPro" id="IPR005828">
    <property type="entry name" value="MFS_sugar_transport-like"/>
</dbReference>
<dbReference type="Pfam" id="PF00083">
    <property type="entry name" value="Sugar_tr"/>
    <property type="match status" value="1"/>
</dbReference>
<evidence type="ECO:0000313" key="11">
    <source>
        <dbReference type="Proteomes" id="UP000016936"/>
    </source>
</evidence>
<evidence type="ECO:0000256" key="6">
    <source>
        <dbReference type="ARBA" id="ARBA00023136"/>
    </source>
</evidence>